<dbReference type="Proteomes" id="UP000030012">
    <property type="component" value="Unassembled WGS sequence"/>
</dbReference>
<dbReference type="RefSeq" id="WP_039256256.1">
    <property type="nucleotide sequence ID" value="NZ_JENJ01000085.1"/>
</dbReference>
<protein>
    <submittedName>
        <fullName evidence="1">Uncharacterized protein</fullName>
    </submittedName>
</protein>
<evidence type="ECO:0000313" key="1">
    <source>
        <dbReference type="EMBL" id="KGM94112.1"/>
    </source>
</evidence>
<gene>
    <name evidence="1" type="ORF">Z968_12140</name>
</gene>
<proteinExistence type="predicted"/>
<organism evidence="1 2">
    <name type="scientific">Clostridium novyi A str. 4552</name>
    <dbReference type="NCBI Taxonomy" id="1444289"/>
    <lineage>
        <taxon>Bacteria</taxon>
        <taxon>Bacillati</taxon>
        <taxon>Bacillota</taxon>
        <taxon>Clostridia</taxon>
        <taxon>Eubacteriales</taxon>
        <taxon>Clostridiaceae</taxon>
        <taxon>Clostridium</taxon>
    </lineage>
</organism>
<name>A0A0A0I028_CLONO</name>
<accession>A0A0A0I028</accession>
<dbReference type="AlphaFoldDB" id="A0A0A0I028"/>
<dbReference type="EMBL" id="JENJ01000085">
    <property type="protein sequence ID" value="KGM94112.1"/>
    <property type="molecule type" value="Genomic_DNA"/>
</dbReference>
<evidence type="ECO:0000313" key="2">
    <source>
        <dbReference type="Proteomes" id="UP000030012"/>
    </source>
</evidence>
<sequence length="62" mass="7375">MKNIKLNVNGNCLNELNLNNKKKYKDILNYLYMIKLNTGMIDDMKYLFENLGEILNVVKYKD</sequence>
<reference evidence="1 2" key="1">
    <citation type="submission" date="2014-01" db="EMBL/GenBank/DDBJ databases">
        <title>Plasmidome dynamics in the species complex Clostridium novyi sensu lato converts strains of independent lineages into distinctly different pathogens.</title>
        <authorList>
            <person name="Skarin H."/>
            <person name="Segerman B."/>
        </authorList>
    </citation>
    <scope>NUCLEOTIDE SEQUENCE [LARGE SCALE GENOMIC DNA]</scope>
    <source>
        <strain evidence="1 2">4552</strain>
    </source>
</reference>
<comment type="caution">
    <text evidence="1">The sequence shown here is derived from an EMBL/GenBank/DDBJ whole genome shotgun (WGS) entry which is preliminary data.</text>
</comment>